<feature type="compositionally biased region" description="Basic and acidic residues" evidence="2">
    <location>
        <begin position="279"/>
        <end position="289"/>
    </location>
</feature>
<dbReference type="InterPro" id="IPR006597">
    <property type="entry name" value="Sel1-like"/>
</dbReference>
<keyword evidence="1" id="KW-0677">Repeat</keyword>
<dbReference type="SMART" id="SM00671">
    <property type="entry name" value="SEL1"/>
    <property type="match status" value="3"/>
</dbReference>
<dbReference type="Proteomes" id="UP001218638">
    <property type="component" value="Chromosome"/>
</dbReference>
<keyword evidence="5" id="KW-1185">Reference proteome</keyword>
<dbReference type="InterPro" id="IPR011990">
    <property type="entry name" value="TPR-like_helical_dom_sf"/>
</dbReference>
<dbReference type="PANTHER" id="PTHR46430">
    <property type="entry name" value="PROTEIN SKT5-RELATED"/>
    <property type="match status" value="1"/>
</dbReference>
<keyword evidence="3" id="KW-0732">Signal</keyword>
<dbReference type="KEGG" id="slom:PXH66_19530"/>
<dbReference type="InterPro" id="IPR051726">
    <property type="entry name" value="Chitin_Synth_Reg"/>
</dbReference>
<evidence type="ECO:0000313" key="4">
    <source>
        <dbReference type="EMBL" id="WED64538.1"/>
    </source>
</evidence>
<dbReference type="RefSeq" id="WP_330930830.1">
    <property type="nucleotide sequence ID" value="NZ_CP119075.1"/>
</dbReference>
<gene>
    <name evidence="4" type="ORF">PXH66_19530</name>
</gene>
<feature type="compositionally biased region" description="Low complexity" evidence="2">
    <location>
        <begin position="211"/>
        <end position="231"/>
    </location>
</feature>
<feature type="signal peptide" evidence="3">
    <location>
        <begin position="1"/>
        <end position="28"/>
    </location>
</feature>
<organism evidence="4 5">
    <name type="scientific">Synoicihabitans lomoniglobus</name>
    <dbReference type="NCBI Taxonomy" id="2909285"/>
    <lineage>
        <taxon>Bacteria</taxon>
        <taxon>Pseudomonadati</taxon>
        <taxon>Verrucomicrobiota</taxon>
        <taxon>Opitutia</taxon>
        <taxon>Opitutales</taxon>
        <taxon>Opitutaceae</taxon>
        <taxon>Synoicihabitans</taxon>
    </lineage>
</organism>
<evidence type="ECO:0000256" key="3">
    <source>
        <dbReference type="SAM" id="SignalP"/>
    </source>
</evidence>
<proteinExistence type="predicted"/>
<dbReference type="AlphaFoldDB" id="A0AAE9ZXT6"/>
<dbReference type="SUPFAM" id="SSF81901">
    <property type="entry name" value="HCP-like"/>
    <property type="match status" value="1"/>
</dbReference>
<evidence type="ECO:0000256" key="2">
    <source>
        <dbReference type="SAM" id="MobiDB-lite"/>
    </source>
</evidence>
<evidence type="ECO:0000256" key="1">
    <source>
        <dbReference type="ARBA" id="ARBA00022737"/>
    </source>
</evidence>
<dbReference type="EMBL" id="CP119075">
    <property type="protein sequence ID" value="WED64538.1"/>
    <property type="molecule type" value="Genomic_DNA"/>
</dbReference>
<feature type="region of interest" description="Disordered" evidence="2">
    <location>
        <begin position="209"/>
        <end position="289"/>
    </location>
</feature>
<dbReference type="Gene3D" id="1.25.40.10">
    <property type="entry name" value="Tetratricopeptide repeat domain"/>
    <property type="match status" value="1"/>
</dbReference>
<protein>
    <submittedName>
        <fullName evidence="4">Tetratricopeptide repeat protein</fullName>
    </submittedName>
</protein>
<dbReference type="Pfam" id="PF08238">
    <property type="entry name" value="Sel1"/>
    <property type="match status" value="3"/>
</dbReference>
<evidence type="ECO:0000313" key="5">
    <source>
        <dbReference type="Proteomes" id="UP001218638"/>
    </source>
</evidence>
<name>A0AAE9ZXT6_9BACT</name>
<accession>A0AAE9ZXT6</accession>
<dbReference type="PANTHER" id="PTHR46430:SF2">
    <property type="entry name" value="CHITIN SYNTHASE REGULATORY FACTOR 4"/>
    <property type="match status" value="1"/>
</dbReference>
<reference evidence="4" key="1">
    <citation type="submission" date="2023-03" db="EMBL/GenBank/DDBJ databases">
        <title>Lomoglobus Profundus gen. nov., sp. nov., a novel member of the phylum Verrucomicrobia, isolated from deep-marine sediment of South China Sea.</title>
        <authorList>
            <person name="Ahmad T."/>
            <person name="Ishaq S.E."/>
            <person name="Wang F."/>
        </authorList>
    </citation>
    <scope>NUCLEOTIDE SEQUENCE</scope>
    <source>
        <strain evidence="4">LMO-M01</strain>
    </source>
</reference>
<sequence length="289" mass="30257">MSIRHASMPIRAAALAAALALGVTAAHADDDVVQAAPVLVSTTAGGPQWETVKELIAFAEDGNPEAAFQYAQLLEEGSDDLAADPAKAIRLYEQSAAAGYGEALFRLGKINHDGLLGQRTNYVAALDYYQRAAALGVPEATYNVGAMHVSGRGTRRNYTEGLAWLMLAAEQGSDPGSVDQVKERLRKRPQMITAAENRLAGLKVELAAGPSDATDSTDSTSSLAPKPAAPAVLKIDAPKPTIPSNSVRPTLPSFAPAKPSIGVPSFSLPRPAPAPAPEPTDKSESDQRR</sequence>
<feature type="chain" id="PRO_5041924783" evidence="3">
    <location>
        <begin position="29"/>
        <end position="289"/>
    </location>
</feature>